<sequence>MNAITPAFSNEALWGIIAVMGAVLLLLGGELFYARIQLNSRQERYWWVLGVSNMYMFEYDIAADELLLSDHFAALLGAPRHIYQFSTIMGALPKQMSQRGLGNISRILECCKQDGRLEMRRMDGSMGVFRVRCNSFKDKHGQLCSMVGILVDVTREAQEEEALRTRAERDGLTAVYNSDTVRFRIGKMLEKRTGAVSSGFVMLDVDHFKGINDTLGHQSGDRVLQNLSDSLRTAVRDTDIIGRLGGDEFCIYLPQIPDYEFLCRFCQRLNAVSKSYFNQTEIGIDVTISVGGVLVRPDETFADVYRRADQALYEAKAQGRNTNCGRK</sequence>
<keyword evidence="1" id="KW-0812">Transmembrane</keyword>
<dbReference type="InterPro" id="IPR052163">
    <property type="entry name" value="DGC-Regulatory_Protein"/>
</dbReference>
<evidence type="ECO:0000256" key="1">
    <source>
        <dbReference type="SAM" id="Phobius"/>
    </source>
</evidence>
<accession>A0A6I2UXR5</accession>
<dbReference type="InterPro" id="IPR035965">
    <property type="entry name" value="PAS-like_dom_sf"/>
</dbReference>
<organism evidence="4 5">
    <name type="scientific">Selenomonas montiformis</name>
    <dbReference type="NCBI Taxonomy" id="2652285"/>
    <lineage>
        <taxon>Bacteria</taxon>
        <taxon>Bacillati</taxon>
        <taxon>Bacillota</taxon>
        <taxon>Negativicutes</taxon>
        <taxon>Selenomonadales</taxon>
        <taxon>Selenomonadaceae</taxon>
        <taxon>Selenomonas</taxon>
    </lineage>
</organism>
<dbReference type="Gene3D" id="3.30.450.20">
    <property type="entry name" value="PAS domain"/>
    <property type="match status" value="1"/>
</dbReference>
<dbReference type="InterPro" id="IPR000700">
    <property type="entry name" value="PAS-assoc_C"/>
</dbReference>
<keyword evidence="1" id="KW-0472">Membrane</keyword>
<evidence type="ECO:0000259" key="2">
    <source>
        <dbReference type="PROSITE" id="PS50113"/>
    </source>
</evidence>
<proteinExistence type="predicted"/>
<evidence type="ECO:0000313" key="4">
    <source>
        <dbReference type="EMBL" id="MSV24022.1"/>
    </source>
</evidence>
<gene>
    <name evidence="4" type="ORF">FYJ78_02235</name>
</gene>
<feature type="domain" description="GGDEF" evidence="3">
    <location>
        <begin position="196"/>
        <end position="327"/>
    </location>
</feature>
<keyword evidence="5" id="KW-1185">Reference proteome</keyword>
<dbReference type="SUPFAM" id="SSF55073">
    <property type="entry name" value="Nucleotide cyclase"/>
    <property type="match status" value="1"/>
</dbReference>
<dbReference type="InterPro" id="IPR000160">
    <property type="entry name" value="GGDEF_dom"/>
</dbReference>
<dbReference type="PANTHER" id="PTHR46663">
    <property type="entry name" value="DIGUANYLATE CYCLASE DGCT-RELATED"/>
    <property type="match status" value="1"/>
</dbReference>
<dbReference type="PROSITE" id="PS50887">
    <property type="entry name" value="GGDEF"/>
    <property type="match status" value="1"/>
</dbReference>
<dbReference type="InterPro" id="IPR043128">
    <property type="entry name" value="Rev_trsase/Diguanyl_cyclase"/>
</dbReference>
<dbReference type="CDD" id="cd01949">
    <property type="entry name" value="GGDEF"/>
    <property type="match status" value="1"/>
</dbReference>
<dbReference type="PANTHER" id="PTHR46663:SF4">
    <property type="entry name" value="DIGUANYLATE CYCLASE DGCT-RELATED"/>
    <property type="match status" value="1"/>
</dbReference>
<evidence type="ECO:0000259" key="3">
    <source>
        <dbReference type="PROSITE" id="PS50887"/>
    </source>
</evidence>
<dbReference type="InterPro" id="IPR029787">
    <property type="entry name" value="Nucleotide_cyclase"/>
</dbReference>
<dbReference type="SMART" id="SM00267">
    <property type="entry name" value="GGDEF"/>
    <property type="match status" value="1"/>
</dbReference>
<dbReference type="EMBL" id="VUNL01000002">
    <property type="protein sequence ID" value="MSV24022.1"/>
    <property type="molecule type" value="Genomic_DNA"/>
</dbReference>
<dbReference type="Gene3D" id="3.30.70.270">
    <property type="match status" value="1"/>
</dbReference>
<dbReference type="SUPFAM" id="SSF55785">
    <property type="entry name" value="PYP-like sensor domain (PAS domain)"/>
    <property type="match status" value="1"/>
</dbReference>
<name>A0A6I2UXR5_9FIRM</name>
<feature type="transmembrane region" description="Helical" evidence="1">
    <location>
        <begin position="12"/>
        <end position="34"/>
    </location>
</feature>
<reference evidence="4 5" key="1">
    <citation type="submission" date="2019-08" db="EMBL/GenBank/DDBJ databases">
        <title>In-depth cultivation of the pig gut microbiome towards novel bacterial diversity and tailored functional studies.</title>
        <authorList>
            <person name="Wylensek D."/>
            <person name="Hitch T.C.A."/>
            <person name="Clavel T."/>
        </authorList>
    </citation>
    <scope>NUCLEOTIDE SEQUENCE [LARGE SCALE GENOMIC DNA]</scope>
    <source>
        <strain evidence="5">WCA-380-WT-3B3</strain>
    </source>
</reference>
<keyword evidence="1" id="KW-1133">Transmembrane helix</keyword>
<protein>
    <submittedName>
        <fullName evidence="4">GGDEF domain-containing protein</fullName>
    </submittedName>
</protein>
<feature type="domain" description="PAC" evidence="2">
    <location>
        <begin position="113"/>
        <end position="165"/>
    </location>
</feature>
<dbReference type="Pfam" id="PF00990">
    <property type="entry name" value="GGDEF"/>
    <property type="match status" value="1"/>
</dbReference>
<evidence type="ECO:0000313" key="5">
    <source>
        <dbReference type="Proteomes" id="UP000430222"/>
    </source>
</evidence>
<dbReference type="AlphaFoldDB" id="A0A6I2UXR5"/>
<comment type="caution">
    <text evidence="4">The sequence shown here is derived from an EMBL/GenBank/DDBJ whole genome shotgun (WGS) entry which is preliminary data.</text>
</comment>
<dbReference type="Proteomes" id="UP000430222">
    <property type="component" value="Unassembled WGS sequence"/>
</dbReference>
<dbReference type="PROSITE" id="PS50113">
    <property type="entry name" value="PAC"/>
    <property type="match status" value="1"/>
</dbReference>
<dbReference type="NCBIfam" id="TIGR00254">
    <property type="entry name" value="GGDEF"/>
    <property type="match status" value="1"/>
</dbReference>
<dbReference type="RefSeq" id="WP_154619757.1">
    <property type="nucleotide sequence ID" value="NZ_VUNL01000002.1"/>
</dbReference>